<dbReference type="InterPro" id="IPR024478">
    <property type="entry name" value="HlyB_4HB_MCP"/>
</dbReference>
<evidence type="ECO:0000259" key="5">
    <source>
        <dbReference type="PROSITE" id="PS50885"/>
    </source>
</evidence>
<dbReference type="Gene3D" id="1.10.287.950">
    <property type="entry name" value="Methyl-accepting chemotaxis protein"/>
    <property type="match status" value="1"/>
</dbReference>
<dbReference type="InterPro" id="IPR004090">
    <property type="entry name" value="Chemotax_Me-accpt_rcpt"/>
</dbReference>
<dbReference type="GO" id="GO:0006935">
    <property type="term" value="P:chemotaxis"/>
    <property type="evidence" value="ECO:0007669"/>
    <property type="project" value="InterPro"/>
</dbReference>
<dbReference type="Pfam" id="PF12729">
    <property type="entry name" value="4HB_MCP_1"/>
    <property type="match status" value="1"/>
</dbReference>
<evidence type="ECO:0000256" key="1">
    <source>
        <dbReference type="ARBA" id="ARBA00023224"/>
    </source>
</evidence>
<dbReference type="SMART" id="SM00304">
    <property type="entry name" value="HAMP"/>
    <property type="match status" value="1"/>
</dbReference>
<reference evidence="6" key="1">
    <citation type="submission" date="2016-04" db="EMBL/GenBank/DDBJ databases">
        <authorList>
            <person name="Evans L.H."/>
            <person name="Alamgir A."/>
            <person name="Owens N."/>
            <person name="Weber N.D."/>
            <person name="Virtaneva K."/>
            <person name="Barbian K."/>
            <person name="Babar A."/>
            <person name="Rosenke K."/>
        </authorList>
    </citation>
    <scope>NUCLEOTIDE SEQUENCE</scope>
    <source>
        <strain evidence="6">86</strain>
    </source>
</reference>
<feature type="domain" description="HAMP" evidence="5">
    <location>
        <begin position="213"/>
        <end position="266"/>
    </location>
</feature>
<dbReference type="InterPro" id="IPR004089">
    <property type="entry name" value="MCPsignal_dom"/>
</dbReference>
<dbReference type="SMART" id="SM00283">
    <property type="entry name" value="MA"/>
    <property type="match status" value="1"/>
</dbReference>
<dbReference type="SUPFAM" id="SSF58104">
    <property type="entry name" value="Methyl-accepting chemotaxis protein (MCP) signaling domain"/>
    <property type="match status" value="1"/>
</dbReference>
<dbReference type="GO" id="GO:0016020">
    <property type="term" value="C:membrane"/>
    <property type="evidence" value="ECO:0007669"/>
    <property type="project" value="InterPro"/>
</dbReference>
<feature type="domain" description="Methyl-accepting transducer" evidence="4">
    <location>
        <begin position="306"/>
        <end position="542"/>
    </location>
</feature>
<dbReference type="PROSITE" id="PS50885">
    <property type="entry name" value="HAMP"/>
    <property type="match status" value="1"/>
</dbReference>
<comment type="similarity">
    <text evidence="2">Belongs to the methyl-accepting chemotaxis (MCP) protein family.</text>
</comment>
<evidence type="ECO:0000313" key="6">
    <source>
        <dbReference type="EMBL" id="SBV97461.1"/>
    </source>
</evidence>
<dbReference type="Pfam" id="PF00015">
    <property type="entry name" value="MCPsignal"/>
    <property type="match status" value="1"/>
</dbReference>
<evidence type="ECO:0000256" key="2">
    <source>
        <dbReference type="ARBA" id="ARBA00029447"/>
    </source>
</evidence>
<dbReference type="Pfam" id="PF00672">
    <property type="entry name" value="HAMP"/>
    <property type="match status" value="1"/>
</dbReference>
<dbReference type="PANTHER" id="PTHR32089:SF112">
    <property type="entry name" value="LYSOZYME-LIKE PROTEIN-RELATED"/>
    <property type="match status" value="1"/>
</dbReference>
<dbReference type="CDD" id="cd19411">
    <property type="entry name" value="MCP2201-like_sensor"/>
    <property type="match status" value="1"/>
</dbReference>
<keyword evidence="1 3" id="KW-0807">Transducer</keyword>
<sequence>MRAFDNLKIGKKLIVTFAAILALVVALGATAIFELAAIGRNTSEIANNWLPSVNAIRSVQYQQAAARSATYAHVLSVDAAQIARFDKLVAENRTALDRTRATYEKLISSPEEAAVYKRFSDTYAAYSKDMDGILELSRRNANDEARDRMTGASFEMSNTLTELLDQLVQINTRSADAEAQNAATTLTFAKILVSGALAAAVALLLTAGVVLQRGIARPIVNMTSAMNRLAEGDKTVEIPARGRKDEVGAMAEAVEVFKENAIRAERLAAEQDSARAEREKRATAIEMLTQEFDARVSQVLGVVSGACTEMDSTAQALSATAEQTDRQATAVAAASEEASSSVQTVATAAEELSASIAEIGRQVDHAKTVSQAATDDASRADRLVQSLSSGSQRIGEVVNLITDIASQTNLLALNATIEAARAGEMGKGFAVVAGEVKNLANQTAKATEEIGAQIGAVQSATGEVVEAIGAIVGRIGEIAEVNAAIAAAVEQQAAAAAEIARNVQNAAAGTEEITTTVVGVSQAAGETGAASRQVLAASQSLSQEAEQLRGIVETFLSGVRAA</sequence>
<dbReference type="PROSITE" id="PS50111">
    <property type="entry name" value="CHEMOTAXIS_TRANSDUC_2"/>
    <property type="match status" value="1"/>
</dbReference>
<dbReference type="CDD" id="cd06225">
    <property type="entry name" value="HAMP"/>
    <property type="match status" value="1"/>
</dbReference>
<dbReference type="PANTHER" id="PTHR32089">
    <property type="entry name" value="METHYL-ACCEPTING CHEMOTAXIS PROTEIN MCPB"/>
    <property type="match status" value="1"/>
</dbReference>
<protein>
    <submittedName>
        <fullName evidence="6">Methyl-accepting chemotaxis sensory transducer</fullName>
    </submittedName>
</protein>
<dbReference type="InterPro" id="IPR003660">
    <property type="entry name" value="HAMP_dom"/>
</dbReference>
<dbReference type="EMBL" id="FLUO01000001">
    <property type="protein sequence ID" value="SBV97461.1"/>
    <property type="molecule type" value="Genomic_DNA"/>
</dbReference>
<gene>
    <name evidence="6" type="ORF">KL86APRO_10887</name>
</gene>
<evidence type="ECO:0000256" key="3">
    <source>
        <dbReference type="PROSITE-ProRule" id="PRU00284"/>
    </source>
</evidence>
<dbReference type="GO" id="GO:0007165">
    <property type="term" value="P:signal transduction"/>
    <property type="evidence" value="ECO:0007669"/>
    <property type="project" value="UniProtKB-KW"/>
</dbReference>
<dbReference type="InterPro" id="IPR047347">
    <property type="entry name" value="YvaQ-like_sensor"/>
</dbReference>
<proteinExistence type="inferred from homology"/>
<dbReference type="GO" id="GO:0004888">
    <property type="term" value="F:transmembrane signaling receptor activity"/>
    <property type="evidence" value="ECO:0007669"/>
    <property type="project" value="InterPro"/>
</dbReference>
<accession>A0A212JDE2</accession>
<dbReference type="AlphaFoldDB" id="A0A212JDE2"/>
<name>A0A212JDE2_9PROT</name>
<dbReference type="Gene3D" id="1.10.8.500">
    <property type="entry name" value="HAMP domain in histidine kinase"/>
    <property type="match status" value="1"/>
</dbReference>
<dbReference type="PRINTS" id="PR00260">
    <property type="entry name" value="CHEMTRNSDUCR"/>
</dbReference>
<evidence type="ECO:0000259" key="4">
    <source>
        <dbReference type="PROSITE" id="PS50111"/>
    </source>
</evidence>
<organism evidence="6">
    <name type="scientific">uncultured Alphaproteobacteria bacterium</name>
    <dbReference type="NCBI Taxonomy" id="91750"/>
    <lineage>
        <taxon>Bacteria</taxon>
        <taxon>Pseudomonadati</taxon>
        <taxon>Pseudomonadota</taxon>
        <taxon>Alphaproteobacteria</taxon>
        <taxon>environmental samples</taxon>
    </lineage>
</organism>